<dbReference type="SUPFAM" id="SSF47413">
    <property type="entry name" value="lambda repressor-like DNA-binding domains"/>
    <property type="match status" value="1"/>
</dbReference>
<keyword evidence="3" id="KW-1185">Reference proteome</keyword>
<protein>
    <submittedName>
        <fullName evidence="2">Helix-turn-helix protein</fullName>
    </submittedName>
</protein>
<organism evidence="2 3">
    <name type="scientific">Actinokineospora auranticolor</name>
    <dbReference type="NCBI Taxonomy" id="155976"/>
    <lineage>
        <taxon>Bacteria</taxon>
        <taxon>Bacillati</taxon>
        <taxon>Actinomycetota</taxon>
        <taxon>Actinomycetes</taxon>
        <taxon>Pseudonocardiales</taxon>
        <taxon>Pseudonocardiaceae</taxon>
        <taxon>Actinokineospora</taxon>
    </lineage>
</organism>
<dbReference type="SMART" id="SM00530">
    <property type="entry name" value="HTH_XRE"/>
    <property type="match status" value="1"/>
</dbReference>
<dbReference type="AlphaFoldDB" id="A0A2S6GI46"/>
<dbReference type="Pfam" id="PF19054">
    <property type="entry name" value="DUF5753"/>
    <property type="match status" value="1"/>
</dbReference>
<name>A0A2S6GI46_9PSEU</name>
<feature type="domain" description="HTH cro/C1-type" evidence="1">
    <location>
        <begin position="14"/>
        <end position="68"/>
    </location>
</feature>
<sequence length="285" mass="31430">MSKTPKAVALGRALRQAREQRRVSLRDFAFRIDRDAPTLSRWETGDRVPRPEQVARILAALRVRGERFDRIMALTQGIDLPQWITTDPVERGEQRAAYLAYEQGASGIVQISPLQIPELLQTEEVATAIATASGVPLPDVPRRTADTLGRATAVTRQQPARLTALIGLSALHQNVGGPEAGFEQLRHLVEMAKLPNVEVLVVPFGLGWHPALDGAFSLLESSARDTVAFVETRVTTLWLHRSEDVRTYQRDADAIRALALSPLESLRTITDTAQRLRASGKARAN</sequence>
<dbReference type="InterPro" id="IPR010982">
    <property type="entry name" value="Lambda_DNA-bd_dom_sf"/>
</dbReference>
<dbReference type="InterPro" id="IPR043917">
    <property type="entry name" value="DUF5753"/>
</dbReference>
<comment type="caution">
    <text evidence="2">The sequence shown here is derived from an EMBL/GenBank/DDBJ whole genome shotgun (WGS) entry which is preliminary data.</text>
</comment>
<dbReference type="CDD" id="cd00093">
    <property type="entry name" value="HTH_XRE"/>
    <property type="match status" value="1"/>
</dbReference>
<gene>
    <name evidence="2" type="ORF">CLV40_117124</name>
</gene>
<evidence type="ECO:0000313" key="2">
    <source>
        <dbReference type="EMBL" id="PPK64885.1"/>
    </source>
</evidence>
<dbReference type="PROSITE" id="PS50943">
    <property type="entry name" value="HTH_CROC1"/>
    <property type="match status" value="1"/>
</dbReference>
<dbReference type="OrthoDB" id="2991476at2"/>
<evidence type="ECO:0000313" key="3">
    <source>
        <dbReference type="Proteomes" id="UP000239203"/>
    </source>
</evidence>
<dbReference type="RefSeq" id="WP_104481646.1">
    <property type="nucleotide sequence ID" value="NZ_CP154825.1"/>
</dbReference>
<proteinExistence type="predicted"/>
<evidence type="ECO:0000259" key="1">
    <source>
        <dbReference type="PROSITE" id="PS50943"/>
    </source>
</evidence>
<dbReference type="InterPro" id="IPR001387">
    <property type="entry name" value="Cro/C1-type_HTH"/>
</dbReference>
<dbReference type="Pfam" id="PF13560">
    <property type="entry name" value="HTH_31"/>
    <property type="match status" value="1"/>
</dbReference>
<dbReference type="EMBL" id="PTIX01000017">
    <property type="protein sequence ID" value="PPK64885.1"/>
    <property type="molecule type" value="Genomic_DNA"/>
</dbReference>
<dbReference type="Gene3D" id="1.10.260.40">
    <property type="entry name" value="lambda repressor-like DNA-binding domains"/>
    <property type="match status" value="1"/>
</dbReference>
<accession>A0A2S6GI46</accession>
<reference evidence="2 3" key="1">
    <citation type="submission" date="2018-02" db="EMBL/GenBank/DDBJ databases">
        <title>Genomic Encyclopedia of Archaeal and Bacterial Type Strains, Phase II (KMG-II): from individual species to whole genera.</title>
        <authorList>
            <person name="Goeker M."/>
        </authorList>
    </citation>
    <scope>NUCLEOTIDE SEQUENCE [LARGE SCALE GENOMIC DNA]</scope>
    <source>
        <strain evidence="2 3">YU 961-1</strain>
    </source>
</reference>
<dbReference type="GO" id="GO:0003677">
    <property type="term" value="F:DNA binding"/>
    <property type="evidence" value="ECO:0007669"/>
    <property type="project" value="InterPro"/>
</dbReference>
<dbReference type="Proteomes" id="UP000239203">
    <property type="component" value="Unassembled WGS sequence"/>
</dbReference>